<dbReference type="RefSeq" id="WP_072333587.1">
    <property type="nucleotide sequence ID" value="NZ_CALJDE010000055.1"/>
</dbReference>
<feature type="transmembrane region" description="Helical" evidence="7">
    <location>
        <begin position="63"/>
        <end position="91"/>
    </location>
</feature>
<feature type="transmembrane region" description="Helical" evidence="7">
    <location>
        <begin position="130"/>
        <end position="156"/>
    </location>
</feature>
<comment type="subcellular location">
    <subcellularLocation>
        <location evidence="1">Cell membrane</location>
        <topology evidence="1">Multi-pass membrane protein</topology>
    </subcellularLocation>
</comment>
<keyword evidence="3" id="KW-1003">Cell membrane</keyword>
<evidence type="ECO:0000313" key="9">
    <source>
        <dbReference type="Proteomes" id="UP000186323"/>
    </source>
</evidence>
<keyword evidence="6 7" id="KW-0472">Membrane</keyword>
<feature type="transmembrane region" description="Helical" evidence="7">
    <location>
        <begin position="162"/>
        <end position="190"/>
    </location>
</feature>
<keyword evidence="2" id="KW-0813">Transport</keyword>
<evidence type="ECO:0000256" key="7">
    <source>
        <dbReference type="SAM" id="Phobius"/>
    </source>
</evidence>
<dbReference type="NCBIfam" id="NF004905">
    <property type="entry name" value="PRK06265.1-5"/>
    <property type="match status" value="1"/>
</dbReference>
<evidence type="ECO:0000313" key="8">
    <source>
        <dbReference type="EMBL" id="SFV72752.1"/>
    </source>
</evidence>
<dbReference type="KEGG" id="dpg:DESPIGER_0883"/>
<name>A0A1K1LDG5_9BACT</name>
<dbReference type="EMBL" id="LT630450">
    <property type="protein sequence ID" value="SFV72752.1"/>
    <property type="molecule type" value="Genomic_DNA"/>
</dbReference>
<keyword evidence="9" id="KW-1185">Reference proteome</keyword>
<proteinExistence type="predicted"/>
<dbReference type="GO" id="GO:0000041">
    <property type="term" value="P:transition metal ion transport"/>
    <property type="evidence" value="ECO:0007669"/>
    <property type="project" value="InterPro"/>
</dbReference>
<keyword evidence="4 7" id="KW-0812">Transmembrane</keyword>
<feature type="transmembrane region" description="Helical" evidence="7">
    <location>
        <begin position="37"/>
        <end position="56"/>
    </location>
</feature>
<dbReference type="AlphaFoldDB" id="A0A1K1LDG5"/>
<dbReference type="InterPro" id="IPR002751">
    <property type="entry name" value="CbiM/NikMN"/>
</dbReference>
<keyword evidence="5 7" id="KW-1133">Transmembrane helix</keyword>
<evidence type="ECO:0000256" key="6">
    <source>
        <dbReference type="ARBA" id="ARBA00023136"/>
    </source>
</evidence>
<evidence type="ECO:0000256" key="4">
    <source>
        <dbReference type="ARBA" id="ARBA00022692"/>
    </source>
</evidence>
<protein>
    <submittedName>
        <fullName evidence="8">Substrate-specific component NikM of nickel ECF transporter</fullName>
    </submittedName>
</protein>
<organism evidence="8 9">
    <name type="scientific">Desulfovibrio piger</name>
    <dbReference type="NCBI Taxonomy" id="901"/>
    <lineage>
        <taxon>Bacteria</taxon>
        <taxon>Pseudomonadati</taxon>
        <taxon>Thermodesulfobacteriota</taxon>
        <taxon>Desulfovibrionia</taxon>
        <taxon>Desulfovibrionales</taxon>
        <taxon>Desulfovibrionaceae</taxon>
        <taxon>Desulfovibrio</taxon>
    </lineage>
</organism>
<dbReference type="Gene3D" id="1.10.1760.20">
    <property type="match status" value="1"/>
</dbReference>
<dbReference type="OrthoDB" id="9792317at2"/>
<evidence type="ECO:0000256" key="5">
    <source>
        <dbReference type="ARBA" id="ARBA00022989"/>
    </source>
</evidence>
<feature type="transmembrane region" description="Helical" evidence="7">
    <location>
        <begin position="97"/>
        <end position="118"/>
    </location>
</feature>
<gene>
    <name evidence="8" type="ORF">DESPIGER_0883</name>
</gene>
<dbReference type="PANTHER" id="PTHR34229">
    <property type="entry name" value="METAL TRANSPORT PROTEIN HI_1621-RELATED"/>
    <property type="match status" value="1"/>
</dbReference>
<reference evidence="9" key="1">
    <citation type="submission" date="2016-10" db="EMBL/GenBank/DDBJ databases">
        <authorList>
            <person name="Wegmann U."/>
        </authorList>
    </citation>
    <scope>NUCLEOTIDE SEQUENCE [LARGE SCALE GENOMIC DNA]</scope>
</reference>
<dbReference type="Proteomes" id="UP000186323">
    <property type="component" value="Chromosome I"/>
</dbReference>
<dbReference type="PANTHER" id="PTHR34229:SF1">
    <property type="entry name" value="METAL TRANSPORT PROTEIN HI_1621-RELATED"/>
    <property type="match status" value="1"/>
</dbReference>
<sequence>MHIAEGVLSPAVLGGGAVLALAGTAQGLRRLEYDRLVAVGILSAAFFVASLIHVPVGLASAHLVLNGLVGVLLGWAAFPSILVALLLQALLFQFGGITVLGVNTFTMGFAAVASWYVFRAVCRLCPGMGGVRAGAFMGGALGVALAAVLTALALAFTDEGFWLAAQLLLLAHLPVMLAEGLITMFTVSFIMRVRPELLGMAPVQPDNGQEDA</sequence>
<evidence type="ECO:0000256" key="2">
    <source>
        <dbReference type="ARBA" id="ARBA00022448"/>
    </source>
</evidence>
<accession>A0A1K1LDG5</accession>
<evidence type="ECO:0000256" key="3">
    <source>
        <dbReference type="ARBA" id="ARBA00022475"/>
    </source>
</evidence>
<dbReference type="GO" id="GO:0005886">
    <property type="term" value="C:plasma membrane"/>
    <property type="evidence" value="ECO:0007669"/>
    <property type="project" value="UniProtKB-SubCell"/>
</dbReference>
<dbReference type="Pfam" id="PF01891">
    <property type="entry name" value="CbiM"/>
    <property type="match status" value="1"/>
</dbReference>
<evidence type="ECO:0000256" key="1">
    <source>
        <dbReference type="ARBA" id="ARBA00004651"/>
    </source>
</evidence>